<dbReference type="Proteomes" id="UP000315783">
    <property type="component" value="Unassembled WGS sequence"/>
</dbReference>
<accession>A0A545UNV5</accession>
<evidence type="ECO:0000313" key="2">
    <source>
        <dbReference type="Proteomes" id="UP000315783"/>
    </source>
</evidence>
<organism evidence="1 2">
    <name type="scientific">Cordyceps javanica</name>
    <dbReference type="NCBI Taxonomy" id="43265"/>
    <lineage>
        <taxon>Eukaryota</taxon>
        <taxon>Fungi</taxon>
        <taxon>Dikarya</taxon>
        <taxon>Ascomycota</taxon>
        <taxon>Pezizomycotina</taxon>
        <taxon>Sordariomycetes</taxon>
        <taxon>Hypocreomycetidae</taxon>
        <taxon>Hypocreales</taxon>
        <taxon>Cordycipitaceae</taxon>
        <taxon>Cordyceps</taxon>
    </lineage>
</organism>
<comment type="caution">
    <text evidence="1">The sequence shown here is derived from an EMBL/GenBank/DDBJ whole genome shotgun (WGS) entry which is preliminary data.</text>
</comment>
<proteinExistence type="predicted"/>
<name>A0A545UNV5_9HYPO</name>
<protein>
    <submittedName>
        <fullName evidence="1">Uncharacterized protein</fullName>
    </submittedName>
</protein>
<gene>
    <name evidence="1" type="ORF">IF1G_10022</name>
</gene>
<evidence type="ECO:0000313" key="1">
    <source>
        <dbReference type="EMBL" id="TQV91141.1"/>
    </source>
</evidence>
<keyword evidence="2" id="KW-1185">Reference proteome</keyword>
<sequence length="139" mass="15285">MPPSGCVYCPASTDSFFYHITVLRRAALGKIGVRQGPSPNKHLPDTLMSSRRVIFLKPTNLIGRATQVHAVSIARLALARARQHAHKGLHYLGDAVAVDWLAHSPTSGITEDCRMVMLKPEGRQPRRNVHGRSGLKSPF</sequence>
<dbReference type="EMBL" id="SPUK01000020">
    <property type="protein sequence ID" value="TQV91141.1"/>
    <property type="molecule type" value="Genomic_DNA"/>
</dbReference>
<dbReference type="AlphaFoldDB" id="A0A545UNV5"/>
<reference evidence="1 2" key="1">
    <citation type="journal article" date="2019" name="Appl. Microbiol. Biotechnol.">
        <title>Genome sequence of Isaria javanica and comparative genome analysis insights into family S53 peptidase evolution in fungal entomopathogens.</title>
        <authorList>
            <person name="Lin R."/>
            <person name="Zhang X."/>
            <person name="Xin B."/>
            <person name="Zou M."/>
            <person name="Gao Y."/>
            <person name="Qin F."/>
            <person name="Hu Q."/>
            <person name="Xie B."/>
            <person name="Cheng X."/>
        </authorList>
    </citation>
    <scope>NUCLEOTIDE SEQUENCE [LARGE SCALE GENOMIC DNA]</scope>
    <source>
        <strain evidence="1 2">IJ1G</strain>
    </source>
</reference>